<feature type="transmembrane region" description="Helical" evidence="1">
    <location>
        <begin position="35"/>
        <end position="58"/>
    </location>
</feature>
<dbReference type="KEGG" id="prv:G7070_00825"/>
<feature type="transmembrane region" description="Helical" evidence="1">
    <location>
        <begin position="256"/>
        <end position="278"/>
    </location>
</feature>
<proteinExistence type="predicted"/>
<feature type="transmembrane region" description="Helical" evidence="1">
    <location>
        <begin position="121"/>
        <end position="146"/>
    </location>
</feature>
<evidence type="ECO:0000313" key="3">
    <source>
        <dbReference type="Proteomes" id="UP000501058"/>
    </source>
</evidence>
<protein>
    <submittedName>
        <fullName evidence="2">ABC transporter permease subunit</fullName>
    </submittedName>
</protein>
<organism evidence="2 3">
    <name type="scientific">Propioniciclava coleopterorum</name>
    <dbReference type="NCBI Taxonomy" id="2714937"/>
    <lineage>
        <taxon>Bacteria</taxon>
        <taxon>Bacillati</taxon>
        <taxon>Actinomycetota</taxon>
        <taxon>Actinomycetes</taxon>
        <taxon>Propionibacteriales</taxon>
        <taxon>Propionibacteriaceae</taxon>
        <taxon>Propioniciclava</taxon>
    </lineage>
</organism>
<feature type="transmembrane region" description="Helical" evidence="1">
    <location>
        <begin position="166"/>
        <end position="190"/>
    </location>
</feature>
<evidence type="ECO:0000313" key="2">
    <source>
        <dbReference type="EMBL" id="QIK71095.1"/>
    </source>
</evidence>
<keyword evidence="3" id="KW-1185">Reference proteome</keyword>
<name>A0A6G7Y2Q5_9ACTN</name>
<evidence type="ECO:0000256" key="1">
    <source>
        <dbReference type="SAM" id="Phobius"/>
    </source>
</evidence>
<dbReference type="EMBL" id="CP049865">
    <property type="protein sequence ID" value="QIK71095.1"/>
    <property type="molecule type" value="Genomic_DNA"/>
</dbReference>
<dbReference type="Proteomes" id="UP000501058">
    <property type="component" value="Chromosome"/>
</dbReference>
<feature type="transmembrane region" description="Helical" evidence="1">
    <location>
        <begin position="197"/>
        <end position="216"/>
    </location>
</feature>
<keyword evidence="1" id="KW-1133">Transmembrane helix</keyword>
<dbReference type="AlphaFoldDB" id="A0A6G7Y2Q5"/>
<keyword evidence="1" id="KW-0472">Membrane</keyword>
<feature type="transmembrane region" description="Helical" evidence="1">
    <location>
        <begin position="78"/>
        <end position="100"/>
    </location>
</feature>
<accession>A0A6G7Y2Q5</accession>
<sequence length="282" mass="28901">MTDTLDLAPARSAAPASRPRFVDLLRSEWIKLWSLPAALLCLLALAAIGFGGPLFLGLTLESSQPPSTASIARTMGEVTMPLVVLGQILAGILGVLCISSEYASGTIASTLLAAPTRLRSLLAKAVLLFGVVTVVALVTVVAAWAVTYPMYAPFGLEAPLTAHGVVGSLVGTGVYLGLCSVFGLGLGAVLRSTAAGSFVVFFAMLLGPILSSMLPYNVASRVIRLLLIGNAGDAMSRVDIPGAPFLDLMGGHISPAAGYLLVGGWTLLALVCGAAALLRRDA</sequence>
<dbReference type="RefSeq" id="WP_166231093.1">
    <property type="nucleotide sequence ID" value="NZ_CP049865.1"/>
</dbReference>
<reference evidence="2 3" key="1">
    <citation type="submission" date="2020-03" db="EMBL/GenBank/DDBJ databases">
        <title>Propioniciclava sp. nov., isolated from Hydrophilus acuminatus.</title>
        <authorList>
            <person name="Hyun D.-W."/>
            <person name="Bae J.-W."/>
        </authorList>
    </citation>
    <scope>NUCLEOTIDE SEQUENCE [LARGE SCALE GENOMIC DNA]</scope>
    <source>
        <strain evidence="2 3">HDW11</strain>
    </source>
</reference>
<keyword evidence="1" id="KW-0812">Transmembrane</keyword>
<gene>
    <name evidence="2" type="ORF">G7070_00825</name>
</gene>